<dbReference type="CDD" id="cd18012">
    <property type="entry name" value="DEXQc_arch_SWI2_SNF2"/>
    <property type="match status" value="1"/>
</dbReference>
<dbReference type="SUPFAM" id="SSF52540">
    <property type="entry name" value="P-loop containing nucleoside triphosphate hydrolases"/>
    <property type="match status" value="2"/>
</dbReference>
<dbReference type="RefSeq" id="WP_123608741.1">
    <property type="nucleotide sequence ID" value="NZ_RJVG01000003.1"/>
</dbReference>
<dbReference type="FunFam" id="3.40.50.300:FF:000533">
    <property type="entry name" value="Helicase, Snf2 family"/>
    <property type="match status" value="1"/>
</dbReference>
<dbReference type="GO" id="GO:0005524">
    <property type="term" value="F:ATP binding"/>
    <property type="evidence" value="ECO:0007669"/>
    <property type="project" value="InterPro"/>
</dbReference>
<evidence type="ECO:0000313" key="6">
    <source>
        <dbReference type="EMBL" id="ROR29297.1"/>
    </source>
</evidence>
<comment type="caution">
    <text evidence="6">The sequence shown here is derived from an EMBL/GenBank/DDBJ whole genome shotgun (WGS) entry which is preliminary data.</text>
</comment>
<dbReference type="AlphaFoldDB" id="A0A3N1XWI1"/>
<keyword evidence="2" id="KW-0479">Metal-binding</keyword>
<organism evidence="6 7">
    <name type="scientific">Mobilisporobacter senegalensis</name>
    <dbReference type="NCBI Taxonomy" id="1329262"/>
    <lineage>
        <taxon>Bacteria</taxon>
        <taxon>Bacillati</taxon>
        <taxon>Bacillota</taxon>
        <taxon>Clostridia</taxon>
        <taxon>Lachnospirales</taxon>
        <taxon>Lachnospiraceae</taxon>
        <taxon>Mobilisporobacter</taxon>
    </lineage>
</organism>
<dbReference type="EMBL" id="RJVG01000003">
    <property type="protein sequence ID" value="ROR29297.1"/>
    <property type="molecule type" value="Genomic_DNA"/>
</dbReference>
<keyword evidence="2" id="KW-0863">Zinc-finger</keyword>
<dbReference type="InterPro" id="IPR027417">
    <property type="entry name" value="P-loop_NTPase"/>
</dbReference>
<evidence type="ECO:0000259" key="4">
    <source>
        <dbReference type="PROSITE" id="PS51192"/>
    </source>
</evidence>
<name>A0A3N1XWI1_9FIRM</name>
<keyword evidence="6" id="KW-0067">ATP-binding</keyword>
<proteinExistence type="predicted"/>
<dbReference type="InterPro" id="IPR007527">
    <property type="entry name" value="Znf_SWIM"/>
</dbReference>
<dbReference type="Proteomes" id="UP000273083">
    <property type="component" value="Unassembled WGS sequence"/>
</dbReference>
<dbReference type="InterPro" id="IPR038718">
    <property type="entry name" value="SNF2-like_sf"/>
</dbReference>
<dbReference type="GO" id="GO:0008270">
    <property type="term" value="F:zinc ion binding"/>
    <property type="evidence" value="ECO:0007669"/>
    <property type="project" value="UniProtKB-KW"/>
</dbReference>
<dbReference type="PROSITE" id="PS50966">
    <property type="entry name" value="ZF_SWIM"/>
    <property type="match status" value="1"/>
</dbReference>
<feature type="domain" description="SWIM-type" evidence="3">
    <location>
        <begin position="53"/>
        <end position="92"/>
    </location>
</feature>
<sequence>MIQLSRASIRKIAINDAVYSRGLRYYNNKAILNVAWSKQNKQYHAIVHGKSDYGVTIDVKDDGNFSYHCNCPASVKYNGACKHVVATLLFLYDYNKKSDEVVPSDPEEKKIYNILEYFDKDDLLNNFGEIFHLELNIQIPNILKKNTGKAYVSFQVGSTKLYKVQSIKKFLTDIANHNNITLGKNFNYVAGESRFDPVSKGILDYFLEIFEIQESLGKVYYSNLFSKNQMIFTQNMLLKLLSLTAGGKFNLELYGKMLEEITFVPDNPKIKYQLNIDEDSITLDYNGKENVIPVAENGELLYCAHVLYNPNKIFIKNYVPFYNNLGKNKEPLIFKGEYKNKFLERVLPKIHETMNIDIPSNLKDQYITSDLKVKIFLDQYKASIKADIKFQYDDFEFNPLEPIDANKLIIIRQMNKENQIFDTLERLNFEPYKNCYIMRDDKSIYELLSGNINELSNICELYYSEEFRKIKINKPSTLSTNVRVSSEIDLLEIEFDYDNIPKEELKDIFQSIRLKKKYFRLKNGDFININDKNINQMLDIMEHLNLSSKDMKEDKIRLSKSSAVYLNSYLSGKEDINVNKDKEYDDFIHAIMNPKESSFQVPSEINANLRPYQITGYKWLKTLSLNNLGGILADDMGLGKTLQAIVYIASCALAGKEKPHLIVCPSSLVYNWQSEIEKFAPMLKTIIVSGTPEDRKAMIDDYKNVNVLITSYPLIRRDIEHYEKVLFDTMFIDEAQYIKNPNSLNAKSVKKIVASHRFALTGTPIENSLSELWSIFDYIMPNYLFSHIKFSNRFEKPIMKEDTRVLEDLGKRIHPFILRRMKKEVLKELPEKFETKMVTDLTEQQRKIYLSYMDEIKEELSSKIKDNTFQKNQMQILAALTRLRQICCHPSTFIDNYKGGSGKLELLMELIPEALSNDHRILIFSQFTSMLKIIEEELNLRDISYFYLEGSTPIETRNDYVKRFNEGEGSIFLISLKAGGTGLNLTGADTVIHYDPWWNPAVEEQATDRAYRIGQTNAVHVIKLLSKGTIEEKIFKLQEKKRELSESIIQSKEVFINKLSKEELQDIFDIND</sequence>
<feature type="domain" description="Helicase C-terminal" evidence="5">
    <location>
        <begin position="903"/>
        <end position="1060"/>
    </location>
</feature>
<dbReference type="Pfam" id="PF08455">
    <property type="entry name" value="SNF2_assoc"/>
    <property type="match status" value="1"/>
</dbReference>
<dbReference type="PANTHER" id="PTHR10799">
    <property type="entry name" value="SNF2/RAD54 HELICASE FAMILY"/>
    <property type="match status" value="1"/>
</dbReference>
<keyword evidence="6" id="KW-0347">Helicase</keyword>
<dbReference type="GO" id="GO:0016787">
    <property type="term" value="F:hydrolase activity"/>
    <property type="evidence" value="ECO:0007669"/>
    <property type="project" value="UniProtKB-KW"/>
</dbReference>
<dbReference type="InterPro" id="IPR001650">
    <property type="entry name" value="Helicase_C-like"/>
</dbReference>
<evidence type="ECO:0000259" key="5">
    <source>
        <dbReference type="PROSITE" id="PS51194"/>
    </source>
</evidence>
<accession>A0A3N1XWI1</accession>
<dbReference type="InterPro" id="IPR014001">
    <property type="entry name" value="Helicase_ATP-bd"/>
</dbReference>
<dbReference type="SMART" id="SM00490">
    <property type="entry name" value="HELICc"/>
    <property type="match status" value="1"/>
</dbReference>
<dbReference type="Gene3D" id="3.40.50.10810">
    <property type="entry name" value="Tandem AAA-ATPase domain"/>
    <property type="match status" value="1"/>
</dbReference>
<gene>
    <name evidence="6" type="ORF">EDD66_103233</name>
</gene>
<evidence type="ECO:0000256" key="2">
    <source>
        <dbReference type="PROSITE-ProRule" id="PRU00325"/>
    </source>
</evidence>
<dbReference type="InterPro" id="IPR013663">
    <property type="entry name" value="Helicase_SWF/SNF/SWI_bac"/>
</dbReference>
<feature type="domain" description="Helicase ATP-binding" evidence="4">
    <location>
        <begin position="621"/>
        <end position="782"/>
    </location>
</feature>
<evidence type="ECO:0000256" key="1">
    <source>
        <dbReference type="ARBA" id="ARBA00022801"/>
    </source>
</evidence>
<dbReference type="InterPro" id="IPR049730">
    <property type="entry name" value="SNF2/RAD54-like_C"/>
</dbReference>
<protein>
    <submittedName>
        <fullName evidence="6">SNF2 family DNA or RNA helicase</fullName>
    </submittedName>
</protein>
<dbReference type="PROSITE" id="PS51194">
    <property type="entry name" value="HELICASE_CTER"/>
    <property type="match status" value="1"/>
</dbReference>
<evidence type="ECO:0000259" key="3">
    <source>
        <dbReference type="PROSITE" id="PS50966"/>
    </source>
</evidence>
<dbReference type="PROSITE" id="PS51192">
    <property type="entry name" value="HELICASE_ATP_BIND_1"/>
    <property type="match status" value="1"/>
</dbReference>
<keyword evidence="1" id="KW-0378">Hydrolase</keyword>
<dbReference type="CDD" id="cd18793">
    <property type="entry name" value="SF2_C_SNF"/>
    <property type="match status" value="1"/>
</dbReference>
<keyword evidence="7" id="KW-1185">Reference proteome</keyword>
<dbReference type="InterPro" id="IPR000330">
    <property type="entry name" value="SNF2_N"/>
</dbReference>
<dbReference type="Pfam" id="PF00176">
    <property type="entry name" value="SNF2-rel_dom"/>
    <property type="match status" value="1"/>
</dbReference>
<dbReference type="SMART" id="SM00487">
    <property type="entry name" value="DEXDc"/>
    <property type="match status" value="1"/>
</dbReference>
<evidence type="ECO:0000313" key="7">
    <source>
        <dbReference type="Proteomes" id="UP000273083"/>
    </source>
</evidence>
<dbReference type="Pfam" id="PF00271">
    <property type="entry name" value="Helicase_C"/>
    <property type="match status" value="1"/>
</dbReference>
<reference evidence="6 7" key="1">
    <citation type="submission" date="2018-11" db="EMBL/GenBank/DDBJ databases">
        <title>Genomic Encyclopedia of Type Strains, Phase IV (KMG-IV): sequencing the most valuable type-strain genomes for metagenomic binning, comparative biology and taxonomic classification.</title>
        <authorList>
            <person name="Goeker M."/>
        </authorList>
    </citation>
    <scope>NUCLEOTIDE SEQUENCE [LARGE SCALE GENOMIC DNA]</scope>
    <source>
        <strain evidence="6 7">DSM 26537</strain>
    </source>
</reference>
<dbReference type="Gene3D" id="3.40.50.300">
    <property type="entry name" value="P-loop containing nucleotide triphosphate hydrolases"/>
    <property type="match status" value="1"/>
</dbReference>
<keyword evidence="6" id="KW-0547">Nucleotide-binding</keyword>
<dbReference type="GO" id="GO:0004386">
    <property type="term" value="F:helicase activity"/>
    <property type="evidence" value="ECO:0007669"/>
    <property type="project" value="UniProtKB-KW"/>
</dbReference>
<dbReference type="OrthoDB" id="9760715at2"/>
<keyword evidence="2" id="KW-0862">Zinc</keyword>